<dbReference type="Gene3D" id="1.20.5.170">
    <property type="match status" value="1"/>
</dbReference>
<evidence type="ECO:0000313" key="2">
    <source>
        <dbReference type="EMBL" id="CEG03300.1"/>
    </source>
</evidence>
<dbReference type="AlphaFoldDB" id="A0A096PDZ7"/>
<proteinExistence type="predicted"/>
<evidence type="ECO:0000256" key="1">
    <source>
        <dbReference type="SAM" id="MobiDB-lite"/>
    </source>
</evidence>
<reference evidence="2" key="1">
    <citation type="submission" date="2013-05" db="EMBL/GenBank/DDBJ databases">
        <title>Draft genome sequences of six wheat associated Fusarium spp. isolates.</title>
        <authorList>
            <person name="Moolhuijzen P.M."/>
            <person name="Manners J.M."/>
            <person name="Wilcox S."/>
            <person name="Bellgard M.I."/>
            <person name="Gardiner D.M."/>
        </authorList>
    </citation>
    <scope>NUCLEOTIDE SEQUENCE</scope>
    <source>
        <strain evidence="2">CS5907</strain>
        <strain evidence="2">CS5907</strain>
    </source>
</reference>
<comment type="caution">
    <text evidence="2">The sequence shown here is derived from an EMBL/GenBank/DDBJ whole genome shotgun (WGS) entry which is preliminary data.</text>
</comment>
<organism evidence="2">
    <name type="scientific">Fusarium acuminatum CS5907</name>
    <dbReference type="NCBI Taxonomy" id="1318461"/>
    <lineage>
        <taxon>Eukaryota</taxon>
        <taxon>Fungi</taxon>
        <taxon>Dikarya</taxon>
        <taxon>Ascomycota</taxon>
        <taxon>Pezizomycotina</taxon>
        <taxon>Sordariomycetes</taxon>
        <taxon>Hypocreomycetidae</taxon>
        <taxon>Hypocreales</taxon>
        <taxon>Nectriaceae</taxon>
        <taxon>Fusarium</taxon>
        <taxon>Fusarium tricinctum species complex</taxon>
    </lineage>
</organism>
<feature type="region of interest" description="Disordered" evidence="1">
    <location>
        <begin position="102"/>
        <end position="125"/>
    </location>
</feature>
<protein>
    <submittedName>
        <fullName evidence="2">WGS project CBMG000000000 data, contig CS5907-c000470</fullName>
    </submittedName>
</protein>
<name>A0A096PDZ7_9HYPO</name>
<accession>A0A096PDZ7</accession>
<dbReference type="EMBL" id="CBMG010000469">
    <property type="protein sequence ID" value="CEG03300.1"/>
    <property type="molecule type" value="Genomic_DNA"/>
</dbReference>
<feature type="compositionally biased region" description="Basic and acidic residues" evidence="1">
    <location>
        <begin position="158"/>
        <end position="168"/>
    </location>
</feature>
<feature type="region of interest" description="Disordered" evidence="1">
    <location>
        <begin position="138"/>
        <end position="179"/>
    </location>
</feature>
<sequence length="251" mass="27984">MSAVVVPYREQAEPSYIHPASADEIVEPVFSLPNANGMVQNYDGLGYEQWWTAGQPLYLPPSETPSTSFHISDVSKVQDLVSSYAKDVSFAEYTPTFTQDSINSLPRSNSTFPGESPLISPTSNIGKRKQNLNTIGYSAAGTPSHDPHKTEVVSVQDRAGKDRRETRAKSRLAASKHRNKNRENIKRLQLYEESLECTNRYMLSCVRELALEACSLKAMLLQHSECGCSTIKSYLVTEANRFVSELESNQK</sequence>
<gene>
    <name evidence="2" type="ORF">BN851_0024090</name>
</gene>